<dbReference type="Proteomes" id="UP000199473">
    <property type="component" value="Unassembled WGS sequence"/>
</dbReference>
<dbReference type="RefSeq" id="WP_092954161.1">
    <property type="nucleotide sequence ID" value="NZ_FOSQ01000001.1"/>
</dbReference>
<dbReference type="STRING" id="1123062.SAMN02745775_101200"/>
<dbReference type="InterPro" id="IPR036188">
    <property type="entry name" value="FAD/NAD-bd_sf"/>
</dbReference>
<dbReference type="InterPro" id="IPR050982">
    <property type="entry name" value="Auxin_biosynth/cation_transpt"/>
</dbReference>
<dbReference type="AlphaFoldDB" id="A0A1I3XDT3"/>
<dbReference type="PANTHER" id="PTHR43539">
    <property type="entry name" value="FLAVIN-BINDING MONOOXYGENASE-LIKE PROTEIN (AFU_ORTHOLOGUE AFUA_4G09220)"/>
    <property type="match status" value="1"/>
</dbReference>
<dbReference type="EMBL" id="FOSQ01000001">
    <property type="protein sequence ID" value="SFK17509.1"/>
    <property type="molecule type" value="Genomic_DNA"/>
</dbReference>
<dbReference type="OrthoDB" id="8671611at2"/>
<protein>
    <submittedName>
        <fullName evidence="3">Predicted flavoprotein CzcO associated with the cation diffusion facilitator CzcD</fullName>
    </submittedName>
</protein>
<keyword evidence="4" id="KW-1185">Reference proteome</keyword>
<dbReference type="PANTHER" id="PTHR43539:SF91">
    <property type="entry name" value="FAD-DEPENDENT URATE HYDROXYLASE"/>
    <property type="match status" value="1"/>
</dbReference>
<name>A0A1I3XDT3_9PROT</name>
<gene>
    <name evidence="3" type="ORF">SAMN02745775_101200</name>
</gene>
<accession>A0A1I3XDT3</accession>
<evidence type="ECO:0000256" key="1">
    <source>
        <dbReference type="ARBA" id="ARBA00023002"/>
    </source>
</evidence>
<feature type="domain" description="FAD-dependent urate hydroxylase HpyO/Asp monooxygenase CreE-like FAD/NAD(P)-binding" evidence="2">
    <location>
        <begin position="44"/>
        <end position="189"/>
    </location>
</feature>
<evidence type="ECO:0000313" key="3">
    <source>
        <dbReference type="EMBL" id="SFK17509.1"/>
    </source>
</evidence>
<keyword evidence="1" id="KW-0560">Oxidoreductase</keyword>
<evidence type="ECO:0000259" key="2">
    <source>
        <dbReference type="Pfam" id="PF13454"/>
    </source>
</evidence>
<dbReference type="GO" id="GO:0004497">
    <property type="term" value="F:monooxygenase activity"/>
    <property type="evidence" value="ECO:0007669"/>
    <property type="project" value="TreeGrafter"/>
</dbReference>
<sequence length="485" mass="52762">MTCPQGLPALERLVARELAQTAFPTAPWVAPLVAPDGAEALDCAIIGGGQYGLALAGLLKRECVTRIAVFDAARAGMEGPWMSFARMTMLRTPKDLAGPECGLPSLTFRAWWEAQHGQASWEAMYRIPRTAWATYLTWFRRVLDLPVRNGWRLREMQPTADGTMIGLLFETPDGPLLRHARSVVMATGTGGAGGHAIPAPIARALPPGRVLHANDILDLGAFAGERVGVLGAGATAFDVAIAALQAGATRAEVCVRRPELPRDNPRRWMESAGHLAHYVDLPDAAKWAYATRLRQIGQPPPQPTFDAAMAEPGFRLRTGMPWDQVRWTGGEIIVEGNGKRLVFDRLVIATGFTADMAMRSEYAALLPHAALWRDRFTPPAEQADARLGRQPYLDRFGGFTERLPGAAPWLGRIFTITNNASLSLGPVAASISAMKYVAPRLVEGVKRRLFLDQQESDWAWFLGGDHAELAPFNLPPSTLPETVAA</sequence>
<dbReference type="SUPFAM" id="SSF51905">
    <property type="entry name" value="FAD/NAD(P)-binding domain"/>
    <property type="match status" value="1"/>
</dbReference>
<dbReference type="InterPro" id="IPR038732">
    <property type="entry name" value="HpyO/CreE_NAD-binding"/>
</dbReference>
<dbReference type="GO" id="GO:0050660">
    <property type="term" value="F:flavin adenine dinucleotide binding"/>
    <property type="evidence" value="ECO:0007669"/>
    <property type="project" value="TreeGrafter"/>
</dbReference>
<proteinExistence type="predicted"/>
<dbReference type="Gene3D" id="3.50.50.60">
    <property type="entry name" value="FAD/NAD(P)-binding domain"/>
    <property type="match status" value="1"/>
</dbReference>
<evidence type="ECO:0000313" key="4">
    <source>
        <dbReference type="Proteomes" id="UP000199473"/>
    </source>
</evidence>
<organism evidence="3 4">
    <name type="scientific">Falsiroseomonas stagni DSM 19981</name>
    <dbReference type="NCBI Taxonomy" id="1123062"/>
    <lineage>
        <taxon>Bacteria</taxon>
        <taxon>Pseudomonadati</taxon>
        <taxon>Pseudomonadota</taxon>
        <taxon>Alphaproteobacteria</taxon>
        <taxon>Acetobacterales</taxon>
        <taxon>Roseomonadaceae</taxon>
        <taxon>Falsiroseomonas</taxon>
    </lineage>
</organism>
<dbReference type="Pfam" id="PF13454">
    <property type="entry name" value="NAD_binding_9"/>
    <property type="match status" value="1"/>
</dbReference>
<reference evidence="3 4" key="1">
    <citation type="submission" date="2016-10" db="EMBL/GenBank/DDBJ databases">
        <authorList>
            <person name="de Groot N.N."/>
        </authorList>
    </citation>
    <scope>NUCLEOTIDE SEQUENCE [LARGE SCALE GENOMIC DNA]</scope>
    <source>
        <strain evidence="3 4">DSM 19981</strain>
    </source>
</reference>